<dbReference type="PROSITE" id="PS00105">
    <property type="entry name" value="AA_TRANSFER_CLASS_1"/>
    <property type="match status" value="1"/>
</dbReference>
<evidence type="ECO:0000256" key="1">
    <source>
        <dbReference type="ARBA" id="ARBA00001933"/>
    </source>
</evidence>
<dbReference type="AlphaFoldDB" id="X0UGZ0"/>
<dbReference type="EMBL" id="BARS01014981">
    <property type="protein sequence ID" value="GAF98571.1"/>
    <property type="molecule type" value="Genomic_DNA"/>
</dbReference>
<dbReference type="SUPFAM" id="SSF53383">
    <property type="entry name" value="PLP-dependent transferases"/>
    <property type="match status" value="1"/>
</dbReference>
<evidence type="ECO:0000256" key="2">
    <source>
        <dbReference type="ARBA" id="ARBA00022576"/>
    </source>
</evidence>
<dbReference type="CDD" id="cd00609">
    <property type="entry name" value="AAT_like"/>
    <property type="match status" value="1"/>
</dbReference>
<name>X0UGZ0_9ZZZZ</name>
<proteinExistence type="predicted"/>
<dbReference type="Gene3D" id="3.40.640.10">
    <property type="entry name" value="Type I PLP-dependent aspartate aminotransferase-like (Major domain)"/>
    <property type="match status" value="1"/>
</dbReference>
<evidence type="ECO:0000259" key="4">
    <source>
        <dbReference type="Pfam" id="PF00155"/>
    </source>
</evidence>
<dbReference type="GO" id="GO:0030170">
    <property type="term" value="F:pyridoxal phosphate binding"/>
    <property type="evidence" value="ECO:0007669"/>
    <property type="project" value="InterPro"/>
</dbReference>
<dbReference type="InterPro" id="IPR004838">
    <property type="entry name" value="NHTrfase_class1_PyrdxlP-BS"/>
</dbReference>
<dbReference type="InterPro" id="IPR015421">
    <property type="entry name" value="PyrdxlP-dep_Trfase_major"/>
</dbReference>
<dbReference type="InterPro" id="IPR015422">
    <property type="entry name" value="PyrdxlP-dep_Trfase_small"/>
</dbReference>
<dbReference type="InterPro" id="IPR050881">
    <property type="entry name" value="LL-DAP_aminotransferase"/>
</dbReference>
<gene>
    <name evidence="5" type="ORF">S01H1_24873</name>
</gene>
<feature type="domain" description="Aminotransferase class I/classII large" evidence="4">
    <location>
        <begin position="2"/>
        <end position="235"/>
    </location>
</feature>
<dbReference type="GO" id="GO:0008483">
    <property type="term" value="F:transaminase activity"/>
    <property type="evidence" value="ECO:0007669"/>
    <property type="project" value="UniProtKB-KW"/>
</dbReference>
<evidence type="ECO:0000256" key="3">
    <source>
        <dbReference type="ARBA" id="ARBA00022679"/>
    </source>
</evidence>
<dbReference type="PANTHER" id="PTHR42832:SF3">
    <property type="entry name" value="L-GLUTAMINE--4-(METHYLSULFANYL)-2-OXOBUTANOATE AMINOTRANSFERASE"/>
    <property type="match status" value="1"/>
</dbReference>
<comment type="cofactor">
    <cofactor evidence="1">
        <name>pyridoxal 5'-phosphate</name>
        <dbReference type="ChEBI" id="CHEBI:597326"/>
    </cofactor>
</comment>
<dbReference type="PANTHER" id="PTHR42832">
    <property type="entry name" value="AMINO ACID AMINOTRANSFERASE"/>
    <property type="match status" value="1"/>
</dbReference>
<keyword evidence="3" id="KW-0808">Transferase</keyword>
<organism evidence="5">
    <name type="scientific">marine sediment metagenome</name>
    <dbReference type="NCBI Taxonomy" id="412755"/>
    <lineage>
        <taxon>unclassified sequences</taxon>
        <taxon>metagenomes</taxon>
        <taxon>ecological metagenomes</taxon>
    </lineage>
</organism>
<dbReference type="Gene3D" id="3.90.1150.10">
    <property type="entry name" value="Aspartate Aminotransferase, domain 1"/>
    <property type="match status" value="1"/>
</dbReference>
<accession>X0UGZ0</accession>
<keyword evidence="2" id="KW-0032">Aminotransferase</keyword>
<dbReference type="InterPro" id="IPR004839">
    <property type="entry name" value="Aminotransferase_I/II_large"/>
</dbReference>
<dbReference type="Pfam" id="PF00155">
    <property type="entry name" value="Aminotran_1_2"/>
    <property type="match status" value="1"/>
</dbReference>
<evidence type="ECO:0000313" key="5">
    <source>
        <dbReference type="EMBL" id="GAF98571.1"/>
    </source>
</evidence>
<comment type="caution">
    <text evidence="5">The sequence shown here is derived from an EMBL/GenBank/DDBJ whole genome shotgun (WGS) entry which is preliminary data.</text>
</comment>
<sequence>AWCGGAPFPMPLLVENGFLPDLDAVPAPVSKAAKMMFLNYPNNPTGAVAEVDFFAEAVKFAQDNEILIVHDCAYSEVCYDGYETHSILEVDGAKDVAIEMHSFSKTFNMTGWRVAWACGGAAFVEALSKAKSNVDSGTFMAIQRAAVAALAGYDDFIVGLRAEYQKRRDALVDGLNSLGWNIEPPKAAFYVWVPIPKNYLTADQFARDLLAECGVLVTSGAVYGSYGEGFVRFALTIKGEDKLAQISEAIQSIGDNLEISW</sequence>
<protein>
    <recommendedName>
        <fullName evidence="4">Aminotransferase class I/classII large domain-containing protein</fullName>
    </recommendedName>
</protein>
<dbReference type="InterPro" id="IPR015424">
    <property type="entry name" value="PyrdxlP-dep_Trfase"/>
</dbReference>
<reference evidence="5" key="1">
    <citation type="journal article" date="2014" name="Front. Microbiol.">
        <title>High frequency of phylogenetically diverse reductive dehalogenase-homologous genes in deep subseafloor sedimentary metagenomes.</title>
        <authorList>
            <person name="Kawai M."/>
            <person name="Futagami T."/>
            <person name="Toyoda A."/>
            <person name="Takaki Y."/>
            <person name="Nishi S."/>
            <person name="Hori S."/>
            <person name="Arai W."/>
            <person name="Tsubouchi T."/>
            <person name="Morono Y."/>
            <person name="Uchiyama I."/>
            <person name="Ito T."/>
            <person name="Fujiyama A."/>
            <person name="Inagaki F."/>
            <person name="Takami H."/>
        </authorList>
    </citation>
    <scope>NUCLEOTIDE SEQUENCE</scope>
    <source>
        <strain evidence="5">Expedition CK06-06</strain>
    </source>
</reference>
<feature type="non-terminal residue" evidence="5">
    <location>
        <position position="1"/>
    </location>
</feature>